<dbReference type="CDD" id="cd07246">
    <property type="entry name" value="VOC_like"/>
    <property type="match status" value="1"/>
</dbReference>
<evidence type="ECO:0000313" key="3">
    <source>
        <dbReference type="Proteomes" id="UP000238605"/>
    </source>
</evidence>
<keyword evidence="3" id="KW-1185">Reference proteome</keyword>
<reference evidence="2 3" key="1">
    <citation type="submission" date="2018-02" db="EMBL/GenBank/DDBJ databases">
        <title>Reclassifiation of [Polyangium] brachysporum DSM 7029 as Guopingzhaonella breviflexa gen. nov., sp. nov., a member of the family Comamonadaceae.</title>
        <authorList>
            <person name="Tang B."/>
        </authorList>
    </citation>
    <scope>NUCLEOTIDE SEQUENCE [LARGE SCALE GENOMIC DNA]</scope>
    <source>
        <strain evidence="2 3">BCRC 80649</strain>
    </source>
</reference>
<dbReference type="PROSITE" id="PS51819">
    <property type="entry name" value="VOC"/>
    <property type="match status" value="1"/>
</dbReference>
<dbReference type="Gene3D" id="3.30.720.120">
    <property type="match status" value="1"/>
</dbReference>
<name>A0A2S5SXM6_9BURK</name>
<dbReference type="InterPro" id="IPR037523">
    <property type="entry name" value="VOC_core"/>
</dbReference>
<dbReference type="AlphaFoldDB" id="A0A2S5SXM6"/>
<dbReference type="PANTHER" id="PTHR34109">
    <property type="entry name" value="BNAUNNG04460D PROTEIN-RELATED"/>
    <property type="match status" value="1"/>
</dbReference>
<dbReference type="EMBL" id="PSNX01000003">
    <property type="protein sequence ID" value="PPE67510.1"/>
    <property type="molecule type" value="Genomic_DNA"/>
</dbReference>
<dbReference type="RefSeq" id="WP_104301563.1">
    <property type="nucleotide sequence ID" value="NZ_PSNX01000003.1"/>
</dbReference>
<evidence type="ECO:0000259" key="1">
    <source>
        <dbReference type="PROSITE" id="PS51819"/>
    </source>
</evidence>
<organism evidence="2 3">
    <name type="scientific">Caldimonas caldifontis</name>
    <dbReference type="NCBI Taxonomy" id="1452508"/>
    <lineage>
        <taxon>Bacteria</taxon>
        <taxon>Pseudomonadati</taxon>
        <taxon>Pseudomonadota</taxon>
        <taxon>Betaproteobacteria</taxon>
        <taxon>Burkholderiales</taxon>
        <taxon>Sphaerotilaceae</taxon>
        <taxon>Caldimonas</taxon>
    </lineage>
</organism>
<dbReference type="Pfam" id="PF00903">
    <property type="entry name" value="Glyoxalase"/>
    <property type="match status" value="1"/>
</dbReference>
<dbReference type="InterPro" id="IPR029068">
    <property type="entry name" value="Glyas_Bleomycin-R_OHBP_Dase"/>
</dbReference>
<gene>
    <name evidence="2" type="ORF">C1704_04985</name>
</gene>
<dbReference type="PANTHER" id="PTHR34109:SF1">
    <property type="entry name" value="VOC DOMAIN-CONTAINING PROTEIN"/>
    <property type="match status" value="1"/>
</dbReference>
<dbReference type="InterPro" id="IPR004360">
    <property type="entry name" value="Glyas_Fos-R_dOase_dom"/>
</dbReference>
<dbReference type="OrthoDB" id="9795306at2"/>
<accession>A0A2S5SXM6</accession>
<dbReference type="Proteomes" id="UP000238605">
    <property type="component" value="Unassembled WGS sequence"/>
</dbReference>
<comment type="caution">
    <text evidence="2">The sequence shown here is derived from an EMBL/GenBank/DDBJ whole genome shotgun (WGS) entry which is preliminary data.</text>
</comment>
<proteinExistence type="predicted"/>
<evidence type="ECO:0000313" key="2">
    <source>
        <dbReference type="EMBL" id="PPE67510.1"/>
    </source>
</evidence>
<protein>
    <submittedName>
        <fullName evidence="2">Glyxoylase</fullName>
    </submittedName>
</protein>
<feature type="domain" description="VOC" evidence="1">
    <location>
        <begin position="8"/>
        <end position="131"/>
    </location>
</feature>
<dbReference type="Gene3D" id="3.30.720.110">
    <property type="match status" value="1"/>
</dbReference>
<sequence length="149" mass="16747">MTQPPVIREVFPYLRVRQAQAAVDFYTRVFGASERFRLTEPSGRVGHLEMQLGPATLMLCEEFPEFDIHAPPPEGVQGVSVHLHLDNVDAVVTAAVAAGATLVRPPTDQFYGERSATLRDPFGHTWLLGHEIEKVTPQEMQRRYTAMFE</sequence>
<dbReference type="SUPFAM" id="SSF54593">
    <property type="entry name" value="Glyoxalase/Bleomycin resistance protein/Dihydroxybiphenyl dioxygenase"/>
    <property type="match status" value="1"/>
</dbReference>